<sequence length="58" mass="6715">MSPMEQSGSKNEHANIVPTVSFTSATTLTAMFFRRHASVTIEQRLCRQRRRPEMKTNF</sequence>
<dbReference type="AlphaFoldDB" id="A0A914NSV9"/>
<dbReference type="Proteomes" id="UP000887563">
    <property type="component" value="Unplaced"/>
</dbReference>
<protein>
    <submittedName>
        <fullName evidence="2">Uncharacterized protein</fullName>
    </submittedName>
</protein>
<accession>A0A914NSV9</accession>
<keyword evidence="1" id="KW-1185">Reference proteome</keyword>
<name>A0A914NSV9_MELIC</name>
<evidence type="ECO:0000313" key="1">
    <source>
        <dbReference type="Proteomes" id="UP000887563"/>
    </source>
</evidence>
<dbReference type="WBParaSite" id="Minc3s10089g43794">
    <property type="protein sequence ID" value="Minc3s10089g43794"/>
    <property type="gene ID" value="Minc3s10089g43794"/>
</dbReference>
<organism evidence="1 2">
    <name type="scientific">Meloidogyne incognita</name>
    <name type="common">Southern root-knot nematode worm</name>
    <name type="synonym">Oxyuris incognita</name>
    <dbReference type="NCBI Taxonomy" id="6306"/>
    <lineage>
        <taxon>Eukaryota</taxon>
        <taxon>Metazoa</taxon>
        <taxon>Ecdysozoa</taxon>
        <taxon>Nematoda</taxon>
        <taxon>Chromadorea</taxon>
        <taxon>Rhabditida</taxon>
        <taxon>Tylenchina</taxon>
        <taxon>Tylenchomorpha</taxon>
        <taxon>Tylenchoidea</taxon>
        <taxon>Meloidogynidae</taxon>
        <taxon>Meloidogyninae</taxon>
        <taxon>Meloidogyne</taxon>
        <taxon>Meloidogyne incognita group</taxon>
    </lineage>
</organism>
<evidence type="ECO:0000313" key="2">
    <source>
        <dbReference type="WBParaSite" id="Minc3s10089g43794"/>
    </source>
</evidence>
<reference evidence="2" key="1">
    <citation type="submission" date="2022-11" db="UniProtKB">
        <authorList>
            <consortium name="WormBaseParasite"/>
        </authorList>
    </citation>
    <scope>IDENTIFICATION</scope>
</reference>
<proteinExistence type="predicted"/>